<proteinExistence type="predicted"/>
<dbReference type="AlphaFoldDB" id="A0AAD8WJ09"/>
<evidence type="ECO:0000256" key="1">
    <source>
        <dbReference type="SAM" id="MobiDB-lite"/>
    </source>
</evidence>
<feature type="region of interest" description="Disordered" evidence="1">
    <location>
        <begin position="104"/>
        <end position="130"/>
    </location>
</feature>
<name>A0AAD8WJ09_LOLMU</name>
<evidence type="ECO:0008006" key="4">
    <source>
        <dbReference type="Google" id="ProtNLM"/>
    </source>
</evidence>
<dbReference type="SUPFAM" id="SSF56219">
    <property type="entry name" value="DNase I-like"/>
    <property type="match status" value="1"/>
</dbReference>
<dbReference type="Proteomes" id="UP001231189">
    <property type="component" value="Unassembled WGS sequence"/>
</dbReference>
<gene>
    <name evidence="2" type="ORF">QYE76_051905</name>
</gene>
<evidence type="ECO:0000313" key="2">
    <source>
        <dbReference type="EMBL" id="KAK1663746.1"/>
    </source>
</evidence>
<organism evidence="2 3">
    <name type="scientific">Lolium multiflorum</name>
    <name type="common">Italian ryegrass</name>
    <name type="synonym">Lolium perenne subsp. multiflorum</name>
    <dbReference type="NCBI Taxonomy" id="4521"/>
    <lineage>
        <taxon>Eukaryota</taxon>
        <taxon>Viridiplantae</taxon>
        <taxon>Streptophyta</taxon>
        <taxon>Embryophyta</taxon>
        <taxon>Tracheophyta</taxon>
        <taxon>Spermatophyta</taxon>
        <taxon>Magnoliopsida</taxon>
        <taxon>Liliopsida</taxon>
        <taxon>Poales</taxon>
        <taxon>Poaceae</taxon>
        <taxon>BOP clade</taxon>
        <taxon>Pooideae</taxon>
        <taxon>Poodae</taxon>
        <taxon>Poeae</taxon>
        <taxon>Poeae Chloroplast Group 2 (Poeae type)</taxon>
        <taxon>Loliodinae</taxon>
        <taxon>Loliinae</taxon>
        <taxon>Lolium</taxon>
    </lineage>
</organism>
<dbReference type="PANTHER" id="PTHR33710">
    <property type="entry name" value="BNAC02G09200D PROTEIN"/>
    <property type="match status" value="1"/>
</dbReference>
<accession>A0AAD8WJ09</accession>
<feature type="compositionally biased region" description="Pro residues" evidence="1">
    <location>
        <begin position="111"/>
        <end position="122"/>
    </location>
</feature>
<keyword evidence="3" id="KW-1185">Reference proteome</keyword>
<reference evidence="2" key="1">
    <citation type="submission" date="2023-07" db="EMBL/GenBank/DDBJ databases">
        <title>A chromosome-level genome assembly of Lolium multiflorum.</title>
        <authorList>
            <person name="Chen Y."/>
            <person name="Copetti D."/>
            <person name="Kolliker R."/>
            <person name="Studer B."/>
        </authorList>
    </citation>
    <scope>NUCLEOTIDE SEQUENCE</scope>
    <source>
        <strain evidence="2">02402/16</strain>
        <tissue evidence="2">Leaf</tissue>
    </source>
</reference>
<protein>
    <recommendedName>
        <fullName evidence="4">Reverse transcriptase</fullName>
    </recommendedName>
</protein>
<dbReference type="InterPro" id="IPR036691">
    <property type="entry name" value="Endo/exonu/phosph_ase_sf"/>
</dbReference>
<sequence>MGEDCTFALSGQGLSLPSSGGHDICSSSASIQSGNPKAWTVRDEALSPTGPLSPTCSVGSLDSWRTIDERFQGSPLSMFTLELTPSMVDAAVEVEEDEIVEPATVARGPAATPPAAPDPPGGAPVGATASPLDGSLAATSIVSGSTDIQCGLAAFRERCRAKKAALLPRPLPRKTRKKRPPPSVLSIAREGEVIGDEALQAYLRYFDEQPMRTDHLAACLALFGWNPDVLPVVDDDLVEIKDIRGLHPGTWATAGDFNLIVDAADKSNNNLNRRMMGKFKRVLTDLELKELYLNGRRFTWSNEREWATLERLDRVFSMVDWEVFFPSSFLSAMGSSTFDHWPLLLSLATEARACRRFRFEAFWPKVDGFLETVENAWSTGLGVANPFKRLAGKLAATAKALSNWNDRFIGNNKKQILLANELILRLDVAMESRALSVEERGFRRLLKRKLLGLASLERTIARHRSRITWLAEGVDGVMEAEQEKKADAVDAFYFNLLGTTPKREFSFDLNFLGVQSHDLLKLDQPFTEEEVWAVVRSQELDKAPGPDGFSGRFYVACWSIIKHDVMEAFRFLWEGDFKGLHVANQALVSLLPKRADAVEVKDFRPISLIHSVAKLMAKVLSSRLAPRMPELVGPQQIDGVRAVHQSGQVLAPPMRCSQEQVALGSCFWVCSSSRLVVSHSMYADDVVNFIRPSTCALHQIVEDFGVASERTILVQSMLSAIPVHTMMSLDIPPKVVEALRKICRAFLWKGRQEVKGGHCLVAWDKKVDTSKAWAEFNIQLPSLCTAIFDAATCYVLGNGERARFWSDRWLDGSKVAEIAPNVAKMVSHKRVTTFSVREGLAGQWLRDCGLDMDQAALAEFFMMWQKLANVQLVPEREDVLLWRWSTDGQVRASVSEKI</sequence>
<dbReference type="Gene3D" id="3.60.10.10">
    <property type="entry name" value="Endonuclease/exonuclease/phosphatase"/>
    <property type="match status" value="1"/>
</dbReference>
<dbReference type="EMBL" id="JAUUTY010000003">
    <property type="protein sequence ID" value="KAK1663746.1"/>
    <property type="molecule type" value="Genomic_DNA"/>
</dbReference>
<evidence type="ECO:0000313" key="3">
    <source>
        <dbReference type="Proteomes" id="UP001231189"/>
    </source>
</evidence>
<comment type="caution">
    <text evidence="2">The sequence shown here is derived from an EMBL/GenBank/DDBJ whole genome shotgun (WGS) entry which is preliminary data.</text>
</comment>
<dbReference type="PANTHER" id="PTHR33710:SF48">
    <property type="entry name" value="OS02G0307075 PROTEIN"/>
    <property type="match status" value="1"/>
</dbReference>